<protein>
    <submittedName>
        <fullName evidence="1">Uncharacterized protein</fullName>
    </submittedName>
</protein>
<dbReference type="AlphaFoldDB" id="A0A4R2F631"/>
<name>A0A4R2F631_9GAMM</name>
<keyword evidence="2" id="KW-1185">Reference proteome</keyword>
<dbReference type="RefSeq" id="WP_133039542.1">
    <property type="nucleotide sequence ID" value="NZ_SLWF01000020.1"/>
</dbReference>
<sequence length="112" mass="12382">MAITSFGRFAATALIAVGALFPLQSKAEKLPEKLEVITVTYIGSVNYALYQQFAETMSELHFALVADIYDTAKSDNQQMVQRFMESHPPLLTQHAATIETTGYAATQHWGAR</sequence>
<dbReference type="EMBL" id="SLWF01000020">
    <property type="protein sequence ID" value="TCN82051.1"/>
    <property type="molecule type" value="Genomic_DNA"/>
</dbReference>
<reference evidence="1 2" key="1">
    <citation type="submission" date="2019-03" db="EMBL/GenBank/DDBJ databases">
        <title>Freshwater and sediment microbial communities from various areas in North America, analyzing microbe dynamics in response to fracking.</title>
        <authorList>
            <person name="Lamendella R."/>
        </authorList>
    </citation>
    <scope>NUCLEOTIDE SEQUENCE [LARGE SCALE GENOMIC DNA]</scope>
    <source>
        <strain evidence="1 2">74A</strain>
    </source>
</reference>
<comment type="caution">
    <text evidence="1">The sequence shown here is derived from an EMBL/GenBank/DDBJ whole genome shotgun (WGS) entry which is preliminary data.</text>
</comment>
<evidence type="ECO:0000313" key="1">
    <source>
        <dbReference type="EMBL" id="TCN82051.1"/>
    </source>
</evidence>
<dbReference type="Proteomes" id="UP000294832">
    <property type="component" value="Unassembled WGS sequence"/>
</dbReference>
<organism evidence="1 2">
    <name type="scientific">Shewanella fodinae</name>
    <dbReference type="NCBI Taxonomy" id="552357"/>
    <lineage>
        <taxon>Bacteria</taxon>
        <taxon>Pseudomonadati</taxon>
        <taxon>Pseudomonadota</taxon>
        <taxon>Gammaproteobacteria</taxon>
        <taxon>Alteromonadales</taxon>
        <taxon>Shewanellaceae</taxon>
        <taxon>Shewanella</taxon>
    </lineage>
</organism>
<proteinExistence type="predicted"/>
<gene>
    <name evidence="1" type="ORF">EDC91_12024</name>
</gene>
<accession>A0A4R2F631</accession>
<evidence type="ECO:0000313" key="2">
    <source>
        <dbReference type="Proteomes" id="UP000294832"/>
    </source>
</evidence>